<dbReference type="AlphaFoldDB" id="A0ABD2BDV8"/>
<organism evidence="1 2">
    <name type="scientific">Vespula squamosa</name>
    <name type="common">Southern yellow jacket</name>
    <name type="synonym">Wasp</name>
    <dbReference type="NCBI Taxonomy" id="30214"/>
    <lineage>
        <taxon>Eukaryota</taxon>
        <taxon>Metazoa</taxon>
        <taxon>Ecdysozoa</taxon>
        <taxon>Arthropoda</taxon>
        <taxon>Hexapoda</taxon>
        <taxon>Insecta</taxon>
        <taxon>Pterygota</taxon>
        <taxon>Neoptera</taxon>
        <taxon>Endopterygota</taxon>
        <taxon>Hymenoptera</taxon>
        <taxon>Apocrita</taxon>
        <taxon>Aculeata</taxon>
        <taxon>Vespoidea</taxon>
        <taxon>Vespidae</taxon>
        <taxon>Vespinae</taxon>
        <taxon>Vespula</taxon>
    </lineage>
</organism>
<dbReference type="Proteomes" id="UP001607302">
    <property type="component" value="Unassembled WGS sequence"/>
</dbReference>
<comment type="caution">
    <text evidence="1">The sequence shown here is derived from an EMBL/GenBank/DDBJ whole genome shotgun (WGS) entry which is preliminary data.</text>
</comment>
<name>A0ABD2BDV8_VESSQ</name>
<dbReference type="EMBL" id="JAUDFV010000110">
    <property type="protein sequence ID" value="KAL2730916.1"/>
    <property type="molecule type" value="Genomic_DNA"/>
</dbReference>
<dbReference type="PANTHER" id="PTHR14787:SF1">
    <property type="entry name" value="ATPASE PAAT"/>
    <property type="match status" value="1"/>
</dbReference>
<reference evidence="1 2" key="1">
    <citation type="journal article" date="2024" name="Ann. Entomol. Soc. Am.">
        <title>Genomic analyses of the southern and eastern yellowjacket wasps (Hymenoptera: Vespidae) reveal evolutionary signatures of social life.</title>
        <authorList>
            <person name="Catto M.A."/>
            <person name="Caine P.B."/>
            <person name="Orr S.E."/>
            <person name="Hunt B.G."/>
            <person name="Goodisman M.A.D."/>
        </authorList>
    </citation>
    <scope>NUCLEOTIDE SEQUENCE [LARGE SCALE GENOMIC DNA]</scope>
    <source>
        <strain evidence="1">233</strain>
        <tissue evidence="1">Head and thorax</tissue>
    </source>
</reference>
<dbReference type="PANTHER" id="PTHR14787">
    <property type="entry name" value="C10ORF188 FAMILY MEMBER"/>
    <property type="match status" value="1"/>
</dbReference>
<evidence type="ECO:0000313" key="2">
    <source>
        <dbReference type="Proteomes" id="UP001607302"/>
    </source>
</evidence>
<feature type="non-terminal residue" evidence="1">
    <location>
        <position position="1"/>
    </location>
</feature>
<dbReference type="Pfam" id="PF14958">
    <property type="entry name" value="PAAT-like"/>
    <property type="match status" value="1"/>
</dbReference>
<proteinExistence type="predicted"/>
<keyword evidence="2" id="KW-1185">Reference proteome</keyword>
<accession>A0ABD2BDV8</accession>
<sequence>VEMEATIEEKCHTLTATSSIKDFIQVSSNWMIDRKKCYVDTITTMPLSLAPESIDLDDIISLDTCIYLRSEEQVTEPCTLDIKLTNNQKISRIIILSEAYVIEFFKQYGEYATTVFAEQVDEFVGSTVYLAEMTLEHPTTEASIKFTKIKNTEPMLWIFGVKLILTESVKENESEILDYTITNFLNNLNGSTQQKATLANIMLESVKQETNSKNDEIVPLRNLMTIISNTLQVKNNKNITEETKKPDLNCKGDCKNVEITNIETYINNKFHEMERRTMHRLNEIEQNINRKLDAILEKLEVKLK</sequence>
<protein>
    <submittedName>
        <fullName evidence="1">Uncharacterized protein</fullName>
    </submittedName>
</protein>
<dbReference type="InterPro" id="IPR028043">
    <property type="entry name" value="PAAT-like"/>
</dbReference>
<evidence type="ECO:0000313" key="1">
    <source>
        <dbReference type="EMBL" id="KAL2730916.1"/>
    </source>
</evidence>
<gene>
    <name evidence="1" type="ORF">V1478_005329</name>
</gene>